<evidence type="ECO:0008006" key="3">
    <source>
        <dbReference type="Google" id="ProtNLM"/>
    </source>
</evidence>
<organism evidence="1 2">
    <name type="scientific">Sanghuangporus baumii</name>
    <name type="common">Phellinus baumii</name>
    <dbReference type="NCBI Taxonomy" id="108892"/>
    <lineage>
        <taxon>Eukaryota</taxon>
        <taxon>Fungi</taxon>
        <taxon>Dikarya</taxon>
        <taxon>Basidiomycota</taxon>
        <taxon>Agaricomycotina</taxon>
        <taxon>Agaricomycetes</taxon>
        <taxon>Hymenochaetales</taxon>
        <taxon>Hymenochaetaceae</taxon>
        <taxon>Sanghuangporus</taxon>
    </lineage>
</organism>
<dbReference type="Pfam" id="PF03659">
    <property type="entry name" value="Glyco_hydro_71"/>
    <property type="match status" value="1"/>
</dbReference>
<name>A0A9Q5HTM9_SANBA</name>
<dbReference type="GO" id="GO:0051118">
    <property type="term" value="F:glucan endo-1,3-alpha-glucosidase activity"/>
    <property type="evidence" value="ECO:0007669"/>
    <property type="project" value="InterPro"/>
</dbReference>
<gene>
    <name evidence="1" type="ORF">A7U60_g7145</name>
</gene>
<evidence type="ECO:0000313" key="2">
    <source>
        <dbReference type="Proteomes" id="UP000757232"/>
    </source>
</evidence>
<keyword evidence="2" id="KW-1185">Reference proteome</keyword>
<dbReference type="CDD" id="cd11577">
    <property type="entry name" value="GH71"/>
    <property type="match status" value="1"/>
</dbReference>
<protein>
    <recommendedName>
        <fullName evidence="3">Glycoside hydrolase family 71 protein</fullName>
    </recommendedName>
</protein>
<dbReference type="AlphaFoldDB" id="A0A9Q5HTM9"/>
<dbReference type="Gene3D" id="3.20.20.80">
    <property type="entry name" value="Glycosidases"/>
    <property type="match status" value="1"/>
</dbReference>
<comment type="caution">
    <text evidence="1">The sequence shown here is derived from an EMBL/GenBank/DDBJ whole genome shotgun (WGS) entry which is preliminary data.</text>
</comment>
<reference evidence="1" key="1">
    <citation type="submission" date="2016-06" db="EMBL/GenBank/DDBJ databases">
        <title>Draft Genome sequence of the fungus Inonotus baumii.</title>
        <authorList>
            <person name="Zhu H."/>
            <person name="Lin W."/>
        </authorList>
    </citation>
    <scope>NUCLEOTIDE SEQUENCE</scope>
    <source>
        <strain evidence="1">821</strain>
    </source>
</reference>
<dbReference type="Proteomes" id="UP000757232">
    <property type="component" value="Unassembled WGS sequence"/>
</dbReference>
<sequence length="943" mass="106604">MSRLIKKFLDLTAHSQTEAMKHNAREPKLVVAHFMVGNTAPYNPYDWEEDIRLASILQRDGFALNVGKEDWQFDQVSACFEAAERSATNFKLFISFDMSSLGSSSLQDISLMKRYIQEFACHSHYMHYNRKALVSTFAGENSLFGCPDCESGWMLVKDTLEEVCPIFFVPSFFTDPRRFRSMRCLDGAFNWNGCWPVHLSSDSPPEEIRHPKLLSDIEYLHNLRSSDGHRKTYMASVSPWFFTWIYRGDDWLLVRRWQQLIAMRDDIDIVQVISWNDYGESHYIGPIKGAQPNSESWVDGFDHTAWLHLCGYFAHAFKAEHKIPLISGTDFKTNEDCIFVWTRPHPRDAEAYADPVGRPRGWDLLLTAAKCYMTFFIDFWFAAKTEDVYWVVVLACAPAHVSLRCTGGDDDDLTSGMPIHNPDDMEVLSVNHRIPAGLSMISCPFIAGGRIRVQLLRRGEEVLNFYPRHFVFDARPKTYNFNAPPTNMVEARDIPADVIPLIVSHLNDRMDLYNATLVNRTLYTATVAILYEELDSRLVSTDKGLIIHHPAHTLLQNPKLARYVRSVKENDDSFLPDEMLISIIGVLKSLPLRELTIRTFKNLGPSVWDTLHQLKDLSSVSIFCMEGPPRILQGWSETLAPTLTHLDLGRCSGVPPTLLIGVFSHLQSLTHLRIKGAHSPSLPYFIAQLPRLRSLDTDYSDAGNVRPMSGQLQMPALEKLTLRASSIDAAGPVGLWGCTQILLSNKIGSLREFRLQTFSALGETSVPRPFILFLAQVHGQALQRFLVGTTLLTLGDVACLCDMFPRLEELSCAFPNYETRGIRDATAHAYNLRSIRINRRLFSVPSLRVPLSKNLSNSGNTLGTSVALTPKDAGCDPDEISAHEESFSITDAEEMMLRPRSCLRQITVGLLSFKGEWVHDASAQESVRFKLEQVQLEDMRGEA</sequence>
<proteinExistence type="predicted"/>
<dbReference type="Gene3D" id="3.80.10.10">
    <property type="entry name" value="Ribonuclease Inhibitor"/>
    <property type="match status" value="1"/>
</dbReference>
<dbReference type="InterPro" id="IPR032675">
    <property type="entry name" value="LRR_dom_sf"/>
</dbReference>
<dbReference type="EMBL" id="LNZH02000207">
    <property type="protein sequence ID" value="OCB85793.1"/>
    <property type="molecule type" value="Genomic_DNA"/>
</dbReference>
<dbReference type="InterPro" id="IPR005197">
    <property type="entry name" value="Glyco_hydro_71"/>
</dbReference>
<accession>A0A9Q5HTM9</accession>
<dbReference type="SUPFAM" id="SSF52047">
    <property type="entry name" value="RNI-like"/>
    <property type="match status" value="1"/>
</dbReference>
<dbReference type="OrthoDB" id="5297217at2759"/>
<evidence type="ECO:0000313" key="1">
    <source>
        <dbReference type="EMBL" id="OCB85793.1"/>
    </source>
</evidence>